<sequence length="128" mass="13473">MPAIPWSEELGLETLSLGDGLCSMRLSCRPDLTDGGGAIAAGVVASLIDHACGGAIMSRSQGLSISTLNLKIDHVRAPIATCAVTAWAHCYKLSETMAFVRAEAWDREPADIFAAAQGVFAMNRPVAR</sequence>
<dbReference type="CDD" id="cd03443">
    <property type="entry name" value="PaaI_thioesterase"/>
    <property type="match status" value="1"/>
</dbReference>
<keyword evidence="1" id="KW-0378">Hydrolase</keyword>
<proteinExistence type="predicted"/>
<evidence type="ECO:0000256" key="1">
    <source>
        <dbReference type="ARBA" id="ARBA00022801"/>
    </source>
</evidence>
<dbReference type="RefSeq" id="WP_284054966.1">
    <property type="nucleotide sequence ID" value="NZ_JAGRQC010000004.1"/>
</dbReference>
<dbReference type="InterPro" id="IPR006683">
    <property type="entry name" value="Thioestr_dom"/>
</dbReference>
<gene>
    <name evidence="3" type="ORF">J7S20_14525</name>
</gene>
<feature type="domain" description="Thioesterase" evidence="2">
    <location>
        <begin position="37"/>
        <end position="110"/>
    </location>
</feature>
<dbReference type="Proteomes" id="UP000676996">
    <property type="component" value="Unassembled WGS sequence"/>
</dbReference>
<dbReference type="Pfam" id="PF03061">
    <property type="entry name" value="4HBT"/>
    <property type="match status" value="1"/>
</dbReference>
<evidence type="ECO:0000259" key="2">
    <source>
        <dbReference type="Pfam" id="PF03061"/>
    </source>
</evidence>
<name>A0A8T4IGH6_9SPHN</name>
<accession>A0A8T4IGH6</accession>
<dbReference type="Gene3D" id="3.10.129.10">
    <property type="entry name" value="Hotdog Thioesterase"/>
    <property type="match status" value="1"/>
</dbReference>
<comment type="caution">
    <text evidence="3">The sequence shown here is derived from an EMBL/GenBank/DDBJ whole genome shotgun (WGS) entry which is preliminary data.</text>
</comment>
<evidence type="ECO:0000313" key="4">
    <source>
        <dbReference type="Proteomes" id="UP000676996"/>
    </source>
</evidence>
<dbReference type="NCBIfam" id="TIGR00369">
    <property type="entry name" value="unchar_dom_1"/>
    <property type="match status" value="1"/>
</dbReference>
<dbReference type="EMBL" id="JAGRQC010000004">
    <property type="protein sequence ID" value="MBR0553723.1"/>
    <property type="molecule type" value="Genomic_DNA"/>
</dbReference>
<keyword evidence="4" id="KW-1185">Reference proteome</keyword>
<dbReference type="GO" id="GO:0016289">
    <property type="term" value="F:acyl-CoA hydrolase activity"/>
    <property type="evidence" value="ECO:0007669"/>
    <property type="project" value="UniProtKB-ARBA"/>
</dbReference>
<evidence type="ECO:0000313" key="3">
    <source>
        <dbReference type="EMBL" id="MBR0553723.1"/>
    </source>
</evidence>
<dbReference type="InterPro" id="IPR003736">
    <property type="entry name" value="PAAI_dom"/>
</dbReference>
<dbReference type="SUPFAM" id="SSF54637">
    <property type="entry name" value="Thioesterase/thiol ester dehydrase-isomerase"/>
    <property type="match status" value="1"/>
</dbReference>
<dbReference type="InterPro" id="IPR029069">
    <property type="entry name" value="HotDog_dom_sf"/>
</dbReference>
<protein>
    <submittedName>
        <fullName evidence="3">PaaI family thioesterase</fullName>
    </submittedName>
</protein>
<dbReference type="AlphaFoldDB" id="A0A8T4IGH6"/>
<organism evidence="3 4">
    <name type="scientific">Stakelama marina</name>
    <dbReference type="NCBI Taxonomy" id="2826939"/>
    <lineage>
        <taxon>Bacteria</taxon>
        <taxon>Pseudomonadati</taxon>
        <taxon>Pseudomonadota</taxon>
        <taxon>Alphaproteobacteria</taxon>
        <taxon>Sphingomonadales</taxon>
        <taxon>Sphingomonadaceae</taxon>
        <taxon>Stakelama</taxon>
    </lineage>
</organism>
<reference evidence="3" key="1">
    <citation type="submission" date="2021-04" db="EMBL/GenBank/DDBJ databases">
        <title>Ouciella asimina sp. nov., isolated from the surface seawater in the hydrothermal field of Okinawa Trough.</title>
        <authorList>
            <person name="Shuang W."/>
        </authorList>
    </citation>
    <scope>NUCLEOTIDE SEQUENCE</scope>
    <source>
        <strain evidence="3">LXI357</strain>
    </source>
</reference>